<dbReference type="InterPro" id="IPR001128">
    <property type="entry name" value="Cyt_P450"/>
</dbReference>
<dbReference type="SUPFAM" id="SSF48264">
    <property type="entry name" value="Cytochrome P450"/>
    <property type="match status" value="1"/>
</dbReference>
<dbReference type="GO" id="GO:0020037">
    <property type="term" value="F:heme binding"/>
    <property type="evidence" value="ECO:0007669"/>
    <property type="project" value="InterPro"/>
</dbReference>
<dbReference type="Pfam" id="PF00067">
    <property type="entry name" value="p450"/>
    <property type="match status" value="1"/>
</dbReference>
<evidence type="ECO:0000313" key="3">
    <source>
        <dbReference type="EMBL" id="OTF98560.1"/>
    </source>
</evidence>
<evidence type="ECO:0000256" key="1">
    <source>
        <dbReference type="SAM" id="Phobius"/>
    </source>
</evidence>
<gene>
    <name evidence="3" type="ORF">HannXRQ_Chr14g0447021</name>
    <name evidence="2" type="ORF">HanXRQr2_Chr03g0131751</name>
</gene>
<dbReference type="InterPro" id="IPR036396">
    <property type="entry name" value="Cyt_P450_sf"/>
</dbReference>
<dbReference type="OMA" id="NSHWVLM"/>
<dbReference type="Proteomes" id="UP000215914">
    <property type="component" value="Chromosome 14"/>
</dbReference>
<keyword evidence="1" id="KW-0472">Membrane</keyword>
<dbReference type="Gramene" id="mRNA:HanXRQr2_Chr03g0131751">
    <property type="protein sequence ID" value="CDS:HanXRQr2_Chr03g0131751.1"/>
    <property type="gene ID" value="HanXRQr2_Chr03g0131751"/>
</dbReference>
<proteinExistence type="predicted"/>
<dbReference type="InParanoid" id="A0A251SM43"/>
<reference evidence="3" key="2">
    <citation type="submission" date="2017-02" db="EMBL/GenBank/DDBJ databases">
        <title>Sunflower complete genome.</title>
        <authorList>
            <person name="Langlade N."/>
            <person name="Munos S."/>
        </authorList>
    </citation>
    <scope>NUCLEOTIDE SEQUENCE [LARGE SCALE GENOMIC DNA]</scope>
    <source>
        <tissue evidence="3">Leaves</tissue>
    </source>
</reference>
<dbReference type="AlphaFoldDB" id="A0A251SM43"/>
<feature type="transmembrane region" description="Helical" evidence="1">
    <location>
        <begin position="18"/>
        <end position="35"/>
    </location>
</feature>
<dbReference type="Gene3D" id="1.10.630.10">
    <property type="entry name" value="Cytochrome P450"/>
    <property type="match status" value="1"/>
</dbReference>
<reference evidence="2" key="3">
    <citation type="submission" date="2020-06" db="EMBL/GenBank/DDBJ databases">
        <title>Helianthus annuus Genome sequencing and assembly Release 2.</title>
        <authorList>
            <person name="Gouzy J."/>
            <person name="Langlade N."/>
            <person name="Munos S."/>
        </authorList>
    </citation>
    <scope>NUCLEOTIDE SEQUENCE</scope>
    <source>
        <tissue evidence="2">Leaves</tissue>
    </source>
</reference>
<evidence type="ECO:0000313" key="4">
    <source>
        <dbReference type="Proteomes" id="UP000215914"/>
    </source>
</evidence>
<sequence>MTSYWSWWWEVNNEQDELARTILTISVLALVFLWYKCMLLYTTSLPPGPYGLPVVGYLPFLGSNLHERFTEMAHKYDPIFSLQLGRKLYVVVNSTDLVKVVARDQDQTFANRNTPIVASVITYGGSDIGFAHSKTHWRNMRKLLVSNVMSNANLKASQSFRTREVRKMVNEVYAKMGKKVNINKMAFNTELNVVTSMLWGCSKSDEEMGSSYIGDGFHEVESKIIKLPGAPNISDFFPLLSWFGLIFVLFLILIIHNICIIFNNIVFFL</sequence>
<dbReference type="EMBL" id="CM007903">
    <property type="protein sequence ID" value="OTF98560.1"/>
    <property type="molecule type" value="Genomic_DNA"/>
</dbReference>
<protein>
    <submittedName>
        <fullName evidence="2 3">Cytochrome P450</fullName>
    </submittedName>
</protein>
<feature type="transmembrane region" description="Helical" evidence="1">
    <location>
        <begin position="242"/>
        <end position="268"/>
    </location>
</feature>
<evidence type="ECO:0000313" key="2">
    <source>
        <dbReference type="EMBL" id="KAF5816200.1"/>
    </source>
</evidence>
<dbReference type="GO" id="GO:0016705">
    <property type="term" value="F:oxidoreductase activity, acting on paired donors, with incorporation or reduction of molecular oxygen"/>
    <property type="evidence" value="ECO:0007669"/>
    <property type="project" value="InterPro"/>
</dbReference>
<reference evidence="2 4" key="1">
    <citation type="journal article" date="2017" name="Nature">
        <title>The sunflower genome provides insights into oil metabolism, flowering and Asterid evolution.</title>
        <authorList>
            <person name="Badouin H."/>
            <person name="Gouzy J."/>
            <person name="Grassa C.J."/>
            <person name="Murat F."/>
            <person name="Staton S.E."/>
            <person name="Cottret L."/>
            <person name="Lelandais-Briere C."/>
            <person name="Owens G.L."/>
            <person name="Carrere S."/>
            <person name="Mayjonade B."/>
            <person name="Legrand L."/>
            <person name="Gill N."/>
            <person name="Kane N.C."/>
            <person name="Bowers J.E."/>
            <person name="Hubner S."/>
            <person name="Bellec A."/>
            <person name="Berard A."/>
            <person name="Berges H."/>
            <person name="Blanchet N."/>
            <person name="Boniface M.C."/>
            <person name="Brunel D."/>
            <person name="Catrice O."/>
            <person name="Chaidir N."/>
            <person name="Claudel C."/>
            <person name="Donnadieu C."/>
            <person name="Faraut T."/>
            <person name="Fievet G."/>
            <person name="Helmstetter N."/>
            <person name="King M."/>
            <person name="Knapp S.J."/>
            <person name="Lai Z."/>
            <person name="Le Paslier M.C."/>
            <person name="Lippi Y."/>
            <person name="Lorenzon L."/>
            <person name="Mandel J.R."/>
            <person name="Marage G."/>
            <person name="Marchand G."/>
            <person name="Marquand E."/>
            <person name="Bret-Mestries E."/>
            <person name="Morien E."/>
            <person name="Nambeesan S."/>
            <person name="Nguyen T."/>
            <person name="Pegot-Espagnet P."/>
            <person name="Pouilly N."/>
            <person name="Raftis F."/>
            <person name="Sallet E."/>
            <person name="Schiex T."/>
            <person name="Thomas J."/>
            <person name="Vandecasteele C."/>
            <person name="Vares D."/>
            <person name="Vear F."/>
            <person name="Vautrin S."/>
            <person name="Crespi M."/>
            <person name="Mangin B."/>
            <person name="Burke J.M."/>
            <person name="Salse J."/>
            <person name="Munos S."/>
            <person name="Vincourt P."/>
            <person name="Rieseberg L.H."/>
            <person name="Langlade N.B."/>
        </authorList>
    </citation>
    <scope>NUCLEOTIDE SEQUENCE [LARGE SCALE GENOMIC DNA]</scope>
    <source>
        <strain evidence="4">cv. SF193</strain>
        <tissue evidence="2">Leaves</tissue>
    </source>
</reference>
<organism evidence="3 4">
    <name type="scientific">Helianthus annuus</name>
    <name type="common">Common sunflower</name>
    <dbReference type="NCBI Taxonomy" id="4232"/>
    <lineage>
        <taxon>Eukaryota</taxon>
        <taxon>Viridiplantae</taxon>
        <taxon>Streptophyta</taxon>
        <taxon>Embryophyta</taxon>
        <taxon>Tracheophyta</taxon>
        <taxon>Spermatophyta</taxon>
        <taxon>Magnoliopsida</taxon>
        <taxon>eudicotyledons</taxon>
        <taxon>Gunneridae</taxon>
        <taxon>Pentapetalae</taxon>
        <taxon>asterids</taxon>
        <taxon>campanulids</taxon>
        <taxon>Asterales</taxon>
        <taxon>Asteraceae</taxon>
        <taxon>Asteroideae</taxon>
        <taxon>Heliantheae alliance</taxon>
        <taxon>Heliantheae</taxon>
        <taxon>Helianthus</taxon>
    </lineage>
</organism>
<dbReference type="GO" id="GO:0005506">
    <property type="term" value="F:iron ion binding"/>
    <property type="evidence" value="ECO:0007669"/>
    <property type="project" value="InterPro"/>
</dbReference>
<dbReference type="GO" id="GO:0004497">
    <property type="term" value="F:monooxygenase activity"/>
    <property type="evidence" value="ECO:0007669"/>
    <property type="project" value="InterPro"/>
</dbReference>
<keyword evidence="4" id="KW-1185">Reference proteome</keyword>
<dbReference type="PANTHER" id="PTHR47951:SF7">
    <property type="entry name" value="FLAVONOID 3',5'-HYDROXYLASE-LIKE ISOFORM X1"/>
    <property type="match status" value="1"/>
</dbReference>
<dbReference type="PANTHER" id="PTHR47951">
    <property type="entry name" value="OS08G0547900 PROTEIN"/>
    <property type="match status" value="1"/>
</dbReference>
<keyword evidence="1" id="KW-0812">Transmembrane</keyword>
<accession>A0A251SM43</accession>
<keyword evidence="1" id="KW-1133">Transmembrane helix</keyword>
<dbReference type="EMBL" id="MNCJ02000318">
    <property type="protein sequence ID" value="KAF5816200.1"/>
    <property type="molecule type" value="Genomic_DNA"/>
</dbReference>
<name>A0A251SM43_HELAN</name>